<dbReference type="Proteomes" id="UP000005819">
    <property type="component" value="Unassembled WGS sequence"/>
</dbReference>
<dbReference type="AlphaFoldDB" id="B0MTG2"/>
<dbReference type="SUPFAM" id="SSF103088">
    <property type="entry name" value="OmpA-like"/>
    <property type="match status" value="1"/>
</dbReference>
<name>B0MTG2_9BACT</name>
<gene>
    <name evidence="3" type="ORF">ALIPUT_00053</name>
</gene>
<evidence type="ECO:0000313" key="4">
    <source>
        <dbReference type="Proteomes" id="UP000005819"/>
    </source>
</evidence>
<dbReference type="InterPro" id="IPR036737">
    <property type="entry name" value="OmpA-like_sf"/>
</dbReference>
<proteinExistence type="predicted"/>
<evidence type="ECO:0000259" key="2">
    <source>
        <dbReference type="Pfam" id="PF13568"/>
    </source>
</evidence>
<dbReference type="GeneID" id="73803177"/>
<protein>
    <recommendedName>
        <fullName evidence="2">Outer membrane protein beta-barrel domain-containing protein</fullName>
    </recommendedName>
</protein>
<feature type="signal peptide" evidence="1">
    <location>
        <begin position="1"/>
        <end position="20"/>
    </location>
</feature>
<organism evidence="3 4">
    <name type="scientific">Alistipes putredinis DSM 17216</name>
    <dbReference type="NCBI Taxonomy" id="445970"/>
    <lineage>
        <taxon>Bacteria</taxon>
        <taxon>Pseudomonadati</taxon>
        <taxon>Bacteroidota</taxon>
        <taxon>Bacteroidia</taxon>
        <taxon>Bacteroidales</taxon>
        <taxon>Rikenellaceae</taxon>
        <taxon>Alistipes</taxon>
    </lineage>
</organism>
<feature type="chain" id="PRO_5002752153" description="Outer membrane protein beta-barrel domain-containing protein" evidence="1">
    <location>
        <begin position="21"/>
        <end position="436"/>
    </location>
</feature>
<dbReference type="EMBL" id="ABFK02000016">
    <property type="protein sequence ID" value="EDS04183.1"/>
    <property type="molecule type" value="Genomic_DNA"/>
</dbReference>
<comment type="caution">
    <text evidence="3">The sequence shown here is derived from an EMBL/GenBank/DDBJ whole genome shotgun (WGS) entry which is preliminary data.</text>
</comment>
<reference evidence="3" key="1">
    <citation type="submission" date="2007-10" db="EMBL/GenBank/DDBJ databases">
        <authorList>
            <person name="Fulton L."/>
            <person name="Clifton S."/>
            <person name="Fulton B."/>
            <person name="Xu J."/>
            <person name="Minx P."/>
            <person name="Pepin K.H."/>
            <person name="Johnson M."/>
            <person name="Thiruvilangam P."/>
            <person name="Bhonagiri V."/>
            <person name="Nash W.E."/>
            <person name="Mardis E.R."/>
            <person name="Wilson R.K."/>
        </authorList>
    </citation>
    <scope>NUCLEOTIDE SEQUENCE [LARGE SCALE GENOMIC DNA]</scope>
    <source>
        <strain evidence="3">DSM 17216</strain>
    </source>
</reference>
<dbReference type="HOGENOM" id="CLU_627964_0_0_10"/>
<dbReference type="RefSeq" id="WP_004328877.1">
    <property type="nucleotide sequence ID" value="NZ_DS499579.1"/>
</dbReference>
<dbReference type="OrthoDB" id="1046564at2"/>
<dbReference type="Gene3D" id="3.30.1330.60">
    <property type="entry name" value="OmpA-like domain"/>
    <property type="match status" value="1"/>
</dbReference>
<keyword evidence="1" id="KW-0732">Signal</keyword>
<sequence length="436" mass="48661">MKKILFFLFAAVLAAGGVEAQEAVDSMKIFYRRGYRNVDLSFRDNRAQMERFLNLTEAALKNDRVEKVVIRSYASPDGTAEANERLSVGRAEELKAYLVREGNIPASLIEYHAEGIAWGMLREQVAASDMAGRDEVLDILDHTPLWIYDDDNRIVDGRKKQLMDLQGGKPYNYMLEHFFPELRNSVSTVLYLHIVAQQDSETEPEPIAVVPSEEERVPQQEPVRVPADAAAMPCETTVPATVPAKPRRSYPANMIGVHAGYCTSWITSYGLTSSTRPGYEVGVSDRIRLGRQFPFYLRTGLTFISKGYEVRGFDDSRTTMNYLQIPVGIDYTVALGERFALIPHAGFYYAVGVGGKRKVGAEEIPVFGEKGGFSRHDMGFSCGADITFGRFGIGVAYQIGLINIDKTDTMYGNDSQMVGYKNVRNRSFIVRAGVNF</sequence>
<keyword evidence="4" id="KW-1185">Reference proteome</keyword>
<dbReference type="Pfam" id="PF13568">
    <property type="entry name" value="OMP_b-brl_2"/>
    <property type="match status" value="1"/>
</dbReference>
<evidence type="ECO:0000256" key="1">
    <source>
        <dbReference type="SAM" id="SignalP"/>
    </source>
</evidence>
<evidence type="ECO:0000313" key="3">
    <source>
        <dbReference type="EMBL" id="EDS04183.1"/>
    </source>
</evidence>
<accession>B0MTG2</accession>
<dbReference type="InterPro" id="IPR025665">
    <property type="entry name" value="Beta-barrel_OMP_2"/>
</dbReference>
<reference evidence="3" key="2">
    <citation type="submission" date="2013-09" db="EMBL/GenBank/DDBJ databases">
        <title>Draft genome sequence of Alistipes putredinis (DSM 17216).</title>
        <authorList>
            <person name="Sudarsanam P."/>
            <person name="Ley R."/>
            <person name="Guruge J."/>
            <person name="Turnbaugh P.J."/>
            <person name="Mahowald M."/>
            <person name="Liep D."/>
            <person name="Gordon J."/>
        </authorList>
    </citation>
    <scope>NUCLEOTIDE SEQUENCE</scope>
    <source>
        <strain evidence="3">DSM 17216</strain>
    </source>
</reference>
<feature type="domain" description="Outer membrane protein beta-barrel" evidence="2">
    <location>
        <begin position="273"/>
        <end position="405"/>
    </location>
</feature>
<dbReference type="eggNOG" id="COG2885">
    <property type="taxonomic scope" value="Bacteria"/>
</dbReference>